<dbReference type="KEGG" id="kpm:KPHS_03570"/>
<evidence type="ECO:0000313" key="2">
    <source>
        <dbReference type="Proteomes" id="UP000007841"/>
    </source>
</evidence>
<gene>
    <name evidence="1" type="ordered locus">KPHS_03570</name>
</gene>
<accession>A0A0H3GH39</accession>
<dbReference type="HOGENOM" id="CLU_3344777_0_0_6"/>
<reference evidence="1 2" key="1">
    <citation type="journal article" date="2012" name="J. Bacteriol.">
        <title>Complete genome sequence of Klebsiella pneumoniae subsp. pneumoniae HS11286, a multidrug-resistant strain isolated from human sputum.</title>
        <authorList>
            <person name="Liu P."/>
            <person name="Li P."/>
            <person name="Jiang X."/>
            <person name="Bi D."/>
            <person name="Xie Y."/>
            <person name="Tai C."/>
            <person name="Deng Z."/>
            <person name="Rajakumar K."/>
            <person name="Ou H.Y."/>
        </authorList>
    </citation>
    <scope>NUCLEOTIDE SEQUENCE [LARGE SCALE GENOMIC DNA]</scope>
    <source>
        <strain evidence="1 2">HS11286</strain>
    </source>
</reference>
<dbReference type="RefSeq" id="WP_002885341.1">
    <property type="nucleotide sequence ID" value="NC_016845.1"/>
</dbReference>
<sequence>MRPDGEEKWRKLDAVGVDGAVDKISPSPAAVGGGAIR</sequence>
<dbReference type="RefSeq" id="YP_005224657.1">
    <property type="nucleotide sequence ID" value="NC_016845.1"/>
</dbReference>
<dbReference type="Proteomes" id="UP000007841">
    <property type="component" value="Chromosome"/>
</dbReference>
<name>A0A0H3GH39_KLEPH</name>
<dbReference type="EMBL" id="CP003200">
    <property type="protein sequence ID" value="AEW59055.1"/>
    <property type="molecule type" value="Genomic_DNA"/>
</dbReference>
<dbReference type="GeneID" id="11845344"/>
<organism evidence="1 2">
    <name type="scientific">Klebsiella pneumoniae subsp. pneumoniae (strain HS11286)</name>
    <dbReference type="NCBI Taxonomy" id="1125630"/>
    <lineage>
        <taxon>Bacteria</taxon>
        <taxon>Pseudomonadati</taxon>
        <taxon>Pseudomonadota</taxon>
        <taxon>Gammaproteobacteria</taxon>
        <taxon>Enterobacterales</taxon>
        <taxon>Enterobacteriaceae</taxon>
        <taxon>Klebsiella/Raoultella group</taxon>
        <taxon>Klebsiella</taxon>
        <taxon>Klebsiella pneumoniae complex</taxon>
    </lineage>
</organism>
<protein>
    <submittedName>
        <fullName evidence="1">Uncharacterized protein</fullName>
    </submittedName>
</protein>
<evidence type="ECO:0000313" key="1">
    <source>
        <dbReference type="EMBL" id="AEW59055.1"/>
    </source>
</evidence>
<keyword evidence="2" id="KW-1185">Reference proteome</keyword>
<dbReference type="PATRIC" id="fig|1125630.4.peg.352"/>
<proteinExistence type="predicted"/>
<dbReference type="AlphaFoldDB" id="A0A0H3GH39"/>